<protein>
    <recommendedName>
        <fullName evidence="2">Glycolipid transfer protein domain-containing protein</fullName>
    </recommendedName>
</protein>
<dbReference type="PANTHER" id="PTHR10219">
    <property type="entry name" value="GLYCOLIPID TRANSFER PROTEIN-RELATED"/>
    <property type="match status" value="1"/>
</dbReference>
<accession>A0AAD6IR40</accession>
<dbReference type="GO" id="GO:0016020">
    <property type="term" value="C:membrane"/>
    <property type="evidence" value="ECO:0007669"/>
    <property type="project" value="TreeGrafter"/>
</dbReference>
<dbReference type="PANTHER" id="PTHR10219:SF25">
    <property type="entry name" value="PLECKSTRIN HOMOLOGY DOMAIN-CONTAINING FAMILY A MEMBER 8"/>
    <property type="match status" value="1"/>
</dbReference>
<reference evidence="3" key="1">
    <citation type="submission" date="2023-01" db="EMBL/GenBank/DDBJ databases">
        <title>The chitinases involved in constricting ring structure development in the nematode-trapping fungus Drechslerella dactyloides.</title>
        <authorList>
            <person name="Wang R."/>
            <person name="Zhang L."/>
            <person name="Tang P."/>
            <person name="Li S."/>
            <person name="Liang L."/>
        </authorList>
    </citation>
    <scope>NUCLEOTIDE SEQUENCE</scope>
    <source>
        <strain evidence="3">YMF1.00031</strain>
    </source>
</reference>
<evidence type="ECO:0000313" key="4">
    <source>
        <dbReference type="Proteomes" id="UP001221413"/>
    </source>
</evidence>
<dbReference type="GO" id="GO:0005829">
    <property type="term" value="C:cytosol"/>
    <property type="evidence" value="ECO:0007669"/>
    <property type="project" value="TreeGrafter"/>
</dbReference>
<evidence type="ECO:0000256" key="1">
    <source>
        <dbReference type="ARBA" id="ARBA00022448"/>
    </source>
</evidence>
<dbReference type="InterPro" id="IPR014830">
    <property type="entry name" value="Glycolipid_transfer_prot_dom"/>
</dbReference>
<evidence type="ECO:0000313" key="3">
    <source>
        <dbReference type="EMBL" id="KAJ6257043.1"/>
    </source>
</evidence>
<organism evidence="3 4">
    <name type="scientific">Drechslerella dactyloides</name>
    <name type="common">Nematode-trapping fungus</name>
    <name type="synonym">Arthrobotrys dactyloides</name>
    <dbReference type="NCBI Taxonomy" id="74499"/>
    <lineage>
        <taxon>Eukaryota</taxon>
        <taxon>Fungi</taxon>
        <taxon>Dikarya</taxon>
        <taxon>Ascomycota</taxon>
        <taxon>Pezizomycotina</taxon>
        <taxon>Orbiliomycetes</taxon>
        <taxon>Orbiliales</taxon>
        <taxon>Orbiliaceae</taxon>
        <taxon>Drechslerella</taxon>
    </lineage>
</organism>
<dbReference type="GO" id="GO:1902387">
    <property type="term" value="F:ceramide 1-phosphate binding"/>
    <property type="evidence" value="ECO:0007669"/>
    <property type="project" value="TreeGrafter"/>
</dbReference>
<dbReference type="EMBL" id="JAQGDS010000011">
    <property type="protein sequence ID" value="KAJ6257043.1"/>
    <property type="molecule type" value="Genomic_DNA"/>
</dbReference>
<dbReference type="AlphaFoldDB" id="A0AAD6IR40"/>
<dbReference type="Pfam" id="PF08718">
    <property type="entry name" value="GLTP"/>
    <property type="match status" value="1"/>
</dbReference>
<dbReference type="FunFam" id="1.10.3520.10:FF:000001">
    <property type="entry name" value="Pleckstrin domain-containing family A member 8"/>
    <property type="match status" value="1"/>
</dbReference>
<dbReference type="Proteomes" id="UP001221413">
    <property type="component" value="Unassembled WGS sequence"/>
</dbReference>
<dbReference type="InterPro" id="IPR036497">
    <property type="entry name" value="GLTP_sf"/>
</dbReference>
<name>A0AAD6IR40_DREDA</name>
<evidence type="ECO:0000259" key="2">
    <source>
        <dbReference type="Pfam" id="PF08718"/>
    </source>
</evidence>
<comment type="caution">
    <text evidence="3">The sequence shown here is derived from an EMBL/GenBank/DDBJ whole genome shotgun (WGS) entry which is preliminary data.</text>
</comment>
<keyword evidence="4" id="KW-1185">Reference proteome</keyword>
<proteinExistence type="predicted"/>
<gene>
    <name evidence="3" type="ORF">Dda_7927</name>
</gene>
<sequence>MPSFIDAAEDTSFEKVPTDPGVATTQFLAASETLVGLFDHLNPTAFTPVKNDMNGNIKKIRDRQTEAPAVSGTLQELILAEWAEKKKGATATEGLMWLLRGLDFTAKALRHNVDNMSIELVDSFSTAYGETLKPFHNFIVKGIFTVALKATPYRKDFYEKIGAKDATDTRLTGWLEGLERIVGIMQKYYADHPDIKF</sequence>
<dbReference type="SUPFAM" id="SSF110004">
    <property type="entry name" value="Glycolipid transfer protein, GLTP"/>
    <property type="match status" value="1"/>
</dbReference>
<keyword evidence="1" id="KW-0813">Transport</keyword>
<dbReference type="Gene3D" id="1.10.3520.10">
    <property type="entry name" value="Glycolipid transfer protein"/>
    <property type="match status" value="1"/>
</dbReference>
<feature type="domain" description="Glycolipid transfer protein" evidence="2">
    <location>
        <begin position="22"/>
        <end position="162"/>
    </location>
</feature>
<dbReference type="GO" id="GO:1902388">
    <property type="term" value="F:ceramide 1-phosphate transfer activity"/>
    <property type="evidence" value="ECO:0007669"/>
    <property type="project" value="TreeGrafter"/>
</dbReference>